<dbReference type="Proteomes" id="UP000220605">
    <property type="component" value="Unassembled WGS sequence"/>
</dbReference>
<organism evidence="3">
    <name type="scientific">Plasmodium vivax</name>
    <name type="common">malaria parasite P. vivax</name>
    <dbReference type="NCBI Taxonomy" id="5855"/>
    <lineage>
        <taxon>Eukaryota</taxon>
        <taxon>Sar</taxon>
        <taxon>Alveolata</taxon>
        <taxon>Apicomplexa</taxon>
        <taxon>Aconoidasida</taxon>
        <taxon>Haemosporida</taxon>
        <taxon>Plasmodiidae</taxon>
        <taxon>Plasmodium</taxon>
        <taxon>Plasmodium (Plasmodium)</taxon>
    </lineage>
</organism>
<proteinExistence type="predicted"/>
<feature type="compositionally biased region" description="Low complexity" evidence="1">
    <location>
        <begin position="387"/>
        <end position="398"/>
    </location>
</feature>
<dbReference type="OrthoDB" id="10563688at2759"/>
<dbReference type="VEuPathDB" id="PlasmoDB:PVP01_0001490"/>
<feature type="compositionally biased region" description="Basic and acidic residues" evidence="1">
    <location>
        <begin position="193"/>
        <end position="208"/>
    </location>
</feature>
<feature type="compositionally biased region" description="Basic and acidic residues" evidence="1">
    <location>
        <begin position="136"/>
        <end position="150"/>
    </location>
</feature>
<protein>
    <submittedName>
        <fullName evidence="3">VIR protein</fullName>
    </submittedName>
</protein>
<keyword evidence="2" id="KW-1133">Transmembrane helix</keyword>
<feature type="compositionally biased region" description="Polar residues" evidence="1">
    <location>
        <begin position="343"/>
        <end position="352"/>
    </location>
</feature>
<dbReference type="VEuPathDB" id="PlasmoDB:PVX_112125"/>
<sequence length="582" mass="63341">MTYGRTRPRNSASDILRGHYQRSCLNKYSDIKGEIELKIAELTKNYNHLFCKKCVAIKQDIFKKNLDLDYCYSNNLLRHNLLKDSALSEFIKNCSGSSNCRNPTAVPKRTVALTNPKDVPCRKGTPGCNQSTPQPKTEEGKSQPRADAETSKIIGLEGSASVKQGQEHGDGGKSRSANLQDKPGTTAPHSHVGTHDEAPQQLDNKHNSPSEGATQLQALSQAAPSTDRGLGDTSNDPSDQLNSQGDSEVNCTPQGTNLDPKCTERNASSIKNLDDNLQVEQTTVDGIAGRQDGFLDVTTSENPDGRSNSDKIGGDEKASVVGNRGSVDDNRDLVTLPVFNECPNPSNTSCENGGSMHSGDHNNKSEAPAEVASSRSHTEAHTENTSDSHTSSGSTGAGNDSDDSPNTVHLLKSVDEEKQHGQETAHAEVVSYKSDKPTNNPQLHQSDASFVLTYLPSPSGQNLLESSQENHGVTGTLGRSSSATAEVTEEIVKYENVLGILSQFFNKIPHKDYIMMGFIPMAFIPLLILLMKYTPLRAIFAKKKKKKRNDMNEKLQRVLFEPSNGSEEKRIPFSYSAFEYSS</sequence>
<keyword evidence="2" id="KW-0472">Membrane</keyword>
<evidence type="ECO:0000256" key="1">
    <source>
        <dbReference type="SAM" id="MobiDB-lite"/>
    </source>
</evidence>
<dbReference type="AlphaFoldDB" id="A0A565A3U9"/>
<name>A0A565A3U9_PLAVI</name>
<keyword evidence="2" id="KW-0812">Transmembrane</keyword>
<feature type="compositionally biased region" description="Polar residues" evidence="1">
    <location>
        <begin position="209"/>
        <end position="224"/>
    </location>
</feature>
<dbReference type="VEuPathDB" id="PlasmoDB:PVPAM_000032400"/>
<feature type="compositionally biased region" description="Basic and acidic residues" evidence="1">
    <location>
        <begin position="303"/>
        <end position="318"/>
    </location>
</feature>
<dbReference type="EMBL" id="FLZR02000002">
    <property type="protein sequence ID" value="VUZ99434.1"/>
    <property type="molecule type" value="Genomic_DNA"/>
</dbReference>
<feature type="compositionally biased region" description="Polar residues" evidence="1">
    <location>
        <begin position="232"/>
        <end position="257"/>
    </location>
</feature>
<feature type="compositionally biased region" description="Basic and acidic residues" evidence="1">
    <location>
        <begin position="376"/>
        <end position="386"/>
    </location>
</feature>
<dbReference type="VEuPathDB" id="PlasmoDB:PVW1_100009500"/>
<feature type="region of interest" description="Disordered" evidence="1">
    <location>
        <begin position="105"/>
        <end position="262"/>
    </location>
</feature>
<feature type="region of interest" description="Disordered" evidence="1">
    <location>
        <begin position="284"/>
        <end position="407"/>
    </location>
</feature>
<evidence type="ECO:0000256" key="2">
    <source>
        <dbReference type="SAM" id="Phobius"/>
    </source>
</evidence>
<accession>A0A565A3U9</accession>
<evidence type="ECO:0000313" key="3">
    <source>
        <dbReference type="EMBL" id="VUZ99434.1"/>
    </source>
</evidence>
<reference evidence="3" key="1">
    <citation type="submission" date="2016-07" db="EMBL/GenBank/DDBJ databases">
        <authorList>
            <consortium name="Pathogen Informatics"/>
        </authorList>
    </citation>
    <scope>NUCLEOTIDE SEQUENCE</scope>
</reference>
<gene>
    <name evidence="3" type="ORF">PVP01_0001490</name>
</gene>
<feature type="transmembrane region" description="Helical" evidence="2">
    <location>
        <begin position="513"/>
        <end position="534"/>
    </location>
</feature>